<organism evidence="1">
    <name type="scientific">Brassica cretica</name>
    <name type="common">Mustard</name>
    <dbReference type="NCBI Taxonomy" id="69181"/>
    <lineage>
        <taxon>Eukaryota</taxon>
        <taxon>Viridiplantae</taxon>
        <taxon>Streptophyta</taxon>
        <taxon>Embryophyta</taxon>
        <taxon>Tracheophyta</taxon>
        <taxon>Spermatophyta</taxon>
        <taxon>Magnoliopsida</taxon>
        <taxon>eudicotyledons</taxon>
        <taxon>Gunneridae</taxon>
        <taxon>Pentapetalae</taxon>
        <taxon>rosids</taxon>
        <taxon>malvids</taxon>
        <taxon>Brassicales</taxon>
        <taxon>Brassicaceae</taxon>
        <taxon>Brassiceae</taxon>
        <taxon>Brassica</taxon>
    </lineage>
</organism>
<evidence type="ECO:0000313" key="1">
    <source>
        <dbReference type="EMBL" id="KAF2576017.1"/>
    </source>
</evidence>
<name>A0A8S9J476_BRACR</name>
<dbReference type="AlphaFoldDB" id="A0A8S9J476"/>
<protein>
    <submittedName>
        <fullName evidence="1">Uncharacterized protein</fullName>
    </submittedName>
</protein>
<dbReference type="EMBL" id="QGKY02001015">
    <property type="protein sequence ID" value="KAF2576017.1"/>
    <property type="molecule type" value="Genomic_DNA"/>
</dbReference>
<proteinExistence type="predicted"/>
<gene>
    <name evidence="1" type="ORF">F2Q70_00002197</name>
</gene>
<reference evidence="1" key="1">
    <citation type="submission" date="2019-12" db="EMBL/GenBank/DDBJ databases">
        <title>Genome sequencing and annotation of Brassica cretica.</title>
        <authorList>
            <person name="Studholme D.J."/>
            <person name="Sarris P.F."/>
        </authorList>
    </citation>
    <scope>NUCLEOTIDE SEQUENCE</scope>
    <source>
        <strain evidence="1">PFS-102/07</strain>
        <tissue evidence="1">Leaf</tissue>
    </source>
</reference>
<sequence length="89" mass="10302">MQDVCPEVVVDVVVDADECRVKMLSWNRGELKSKRVSWRKGKKNKLGKDTTTDFIGREQLLSVVLVVPKQLLKYLTEKRHKRCSLGIFQ</sequence>
<comment type="caution">
    <text evidence="1">The sequence shown here is derived from an EMBL/GenBank/DDBJ whole genome shotgun (WGS) entry which is preliminary data.</text>
</comment>
<accession>A0A8S9J476</accession>